<dbReference type="PROSITE" id="PS00610">
    <property type="entry name" value="NA_NEUROTRAN_SYMP_1"/>
    <property type="match status" value="1"/>
</dbReference>
<feature type="transmembrane region" description="Helical" evidence="11">
    <location>
        <begin position="227"/>
        <end position="244"/>
    </location>
</feature>
<dbReference type="PROSITE" id="PS00754">
    <property type="entry name" value="NA_NEUROTRAN_SYMP_2"/>
    <property type="match status" value="1"/>
</dbReference>
<name>A0A7M7J9W3_VARDE</name>
<feature type="binding site" evidence="8">
    <location>
        <position position="384"/>
    </location>
    <ligand>
        <name>Na(+)</name>
        <dbReference type="ChEBI" id="CHEBI:29101"/>
        <label>1</label>
    </ligand>
</feature>
<feature type="binding site" evidence="8">
    <location>
        <position position="315"/>
    </location>
    <ligand>
        <name>Na(+)</name>
        <dbReference type="ChEBI" id="CHEBI:29101"/>
        <label>1</label>
    </ligand>
</feature>
<dbReference type="OrthoDB" id="6417179at2759"/>
<dbReference type="GO" id="GO:0098793">
    <property type="term" value="C:presynapse"/>
    <property type="evidence" value="ECO:0007669"/>
    <property type="project" value="GOC"/>
</dbReference>
<evidence type="ECO:0000256" key="3">
    <source>
        <dbReference type="ARBA" id="ARBA00022448"/>
    </source>
</evidence>
<dbReference type="PRINTS" id="PR00176">
    <property type="entry name" value="NANEUSMPORT"/>
</dbReference>
<dbReference type="Proteomes" id="UP000594260">
    <property type="component" value="Unplaced"/>
</dbReference>
<feature type="binding site" evidence="8">
    <location>
        <position position="383"/>
    </location>
    <ligand>
        <name>Na(+)</name>
        <dbReference type="ChEBI" id="CHEBI:29101"/>
        <label>1</label>
    </ligand>
</feature>
<comment type="similarity">
    <text evidence="2 10">Belongs to the sodium:neurotransmitter symporter (SNF) (TC 2.A.22) family.</text>
</comment>
<evidence type="ECO:0000313" key="13">
    <source>
        <dbReference type="Proteomes" id="UP000594260"/>
    </source>
</evidence>
<keyword evidence="8" id="KW-0479">Metal-binding</keyword>
<dbReference type="GO" id="GO:0005886">
    <property type="term" value="C:plasma membrane"/>
    <property type="evidence" value="ECO:0007669"/>
    <property type="project" value="TreeGrafter"/>
</dbReference>
<dbReference type="FunCoup" id="A0A7M7J9W3">
    <property type="interactions" value="45"/>
</dbReference>
<organism evidence="12 13">
    <name type="scientific">Varroa destructor</name>
    <name type="common">Honeybee mite</name>
    <dbReference type="NCBI Taxonomy" id="109461"/>
    <lineage>
        <taxon>Eukaryota</taxon>
        <taxon>Metazoa</taxon>
        <taxon>Ecdysozoa</taxon>
        <taxon>Arthropoda</taxon>
        <taxon>Chelicerata</taxon>
        <taxon>Arachnida</taxon>
        <taxon>Acari</taxon>
        <taxon>Parasitiformes</taxon>
        <taxon>Mesostigmata</taxon>
        <taxon>Gamasina</taxon>
        <taxon>Dermanyssoidea</taxon>
        <taxon>Varroidae</taxon>
        <taxon>Varroa</taxon>
    </lineage>
</organism>
<accession>A0A7M7J9W3</accession>
<feature type="transmembrane region" description="Helical" evidence="11">
    <location>
        <begin position="59"/>
        <end position="80"/>
    </location>
</feature>
<dbReference type="GO" id="GO:0006865">
    <property type="term" value="P:amino acid transport"/>
    <property type="evidence" value="ECO:0007669"/>
    <property type="project" value="TreeGrafter"/>
</dbReference>
<evidence type="ECO:0000256" key="2">
    <source>
        <dbReference type="ARBA" id="ARBA00006459"/>
    </source>
</evidence>
<evidence type="ECO:0000256" key="6">
    <source>
        <dbReference type="ARBA" id="ARBA00022989"/>
    </source>
</evidence>
<protein>
    <recommendedName>
        <fullName evidence="10">Transporter</fullName>
    </recommendedName>
</protein>
<comment type="subcellular location">
    <subcellularLocation>
        <location evidence="1">Membrane</location>
        <topology evidence="1">Multi-pass membrane protein</topology>
    </subcellularLocation>
</comment>
<keyword evidence="13" id="KW-1185">Reference proteome</keyword>
<dbReference type="EnsemblMetazoa" id="XM_022793133">
    <property type="protein sequence ID" value="XP_022648868"/>
    <property type="gene ID" value="LOC111245170"/>
</dbReference>
<feature type="transmembrane region" description="Helical" evidence="11">
    <location>
        <begin position="441"/>
        <end position="462"/>
    </location>
</feature>
<keyword evidence="6 11" id="KW-1133">Transmembrane helix</keyword>
<dbReference type="GO" id="GO:0046872">
    <property type="term" value="F:metal ion binding"/>
    <property type="evidence" value="ECO:0007669"/>
    <property type="project" value="UniProtKB-KW"/>
</dbReference>
<dbReference type="GO" id="GO:0005335">
    <property type="term" value="F:serotonin:sodium:chloride symporter activity"/>
    <property type="evidence" value="ECO:0007669"/>
    <property type="project" value="TreeGrafter"/>
</dbReference>
<dbReference type="SUPFAM" id="SSF161070">
    <property type="entry name" value="SNF-like"/>
    <property type="match status" value="1"/>
</dbReference>
<dbReference type="OMA" id="GEDCQGN"/>
<feature type="transmembrane region" description="Helical" evidence="11">
    <location>
        <begin position="410"/>
        <end position="435"/>
    </location>
</feature>
<feature type="transmembrane region" description="Helical" evidence="11">
    <location>
        <begin position="308"/>
        <end position="332"/>
    </location>
</feature>
<dbReference type="PROSITE" id="PS50267">
    <property type="entry name" value="NA_NEUROTRAN_SYMP_3"/>
    <property type="match status" value="1"/>
</dbReference>
<feature type="binding site" evidence="8">
    <location>
        <position position="37"/>
    </location>
    <ligand>
        <name>Na(+)</name>
        <dbReference type="ChEBI" id="CHEBI:29101"/>
        <label>1</label>
    </ligand>
</feature>
<keyword evidence="3 10" id="KW-0813">Transport</keyword>
<keyword evidence="4 10" id="KW-0812">Transmembrane</keyword>
<dbReference type="InterPro" id="IPR037272">
    <property type="entry name" value="SNS_sf"/>
</dbReference>
<dbReference type="InterPro" id="IPR000175">
    <property type="entry name" value="Na/ntran_symport"/>
</dbReference>
<keyword evidence="5 10" id="KW-0769">Symport</keyword>
<feature type="binding site" evidence="8">
    <location>
        <position position="283"/>
    </location>
    <ligand>
        <name>Na(+)</name>
        <dbReference type="ChEBI" id="CHEBI:29101"/>
        <label>1</label>
    </ligand>
</feature>
<dbReference type="NCBIfam" id="NF037979">
    <property type="entry name" value="Na_transp"/>
    <property type="match status" value="1"/>
</dbReference>
<evidence type="ECO:0000256" key="10">
    <source>
        <dbReference type="RuleBase" id="RU003732"/>
    </source>
</evidence>
<dbReference type="Pfam" id="PF00209">
    <property type="entry name" value="SNF"/>
    <property type="match status" value="1"/>
</dbReference>
<evidence type="ECO:0000313" key="12">
    <source>
        <dbReference type="EnsemblMetazoa" id="XP_022648868"/>
    </source>
</evidence>
<feature type="transmembrane region" description="Helical" evidence="11">
    <location>
        <begin position="101"/>
        <end position="128"/>
    </location>
</feature>
<dbReference type="GO" id="GO:0043005">
    <property type="term" value="C:neuron projection"/>
    <property type="evidence" value="ECO:0007669"/>
    <property type="project" value="TreeGrafter"/>
</dbReference>
<dbReference type="PANTHER" id="PTHR11616">
    <property type="entry name" value="SODIUM/CHLORIDE DEPENDENT TRANSPORTER"/>
    <property type="match status" value="1"/>
</dbReference>
<feature type="binding site" evidence="8">
    <location>
        <position position="42"/>
    </location>
    <ligand>
        <name>Na(+)</name>
        <dbReference type="ChEBI" id="CHEBI:29101"/>
        <label>1</label>
    </ligand>
</feature>
<proteinExistence type="inferred from homology"/>
<feature type="binding site" evidence="8">
    <location>
        <position position="38"/>
    </location>
    <ligand>
        <name>Na(+)</name>
        <dbReference type="ChEBI" id="CHEBI:29101"/>
        <label>1</label>
    </ligand>
</feature>
<feature type="transmembrane region" description="Helical" evidence="11">
    <location>
        <begin position="371"/>
        <end position="389"/>
    </location>
</feature>
<sequence>MTTTQQAADKSVHAASKVGRERWDSKTEFLLAVIGFAVDLGNVWRFPYICYRNGGGAFLVPYLIMLLFGGLPLFYLELALGQYHRSGCLTIWQYIAPVFKGIGYAICVIDIYMAMYYNTIIAWAVYYLQASFTPILPWTSCNNPWNTPECSELGGRTTEENPNSTGVIKEKVSPAEEYFERHVLEMHKSPGLGEMGPIRAPIAGCLLLVFGLVYLALWKGVKSTGKAVYITAIAPYVVLLALLIKGVTLDGAYDGIAYYLWPDWTKLQEREVWVDAATQIFFSLGPGFGTLLALSSYNRFHNNCYRDALLTSCINCGTSFVAGLVIFSFLGYMAKMLGRDISSVAATGPGLVFIVYPQAISTLLYSPLWSVMFFLMLITLGLDSTFGGLEAMLTGLCDEYPDLLRKHREIFVAGVLAFIFICALPTTTCGGFYLVELLDTYATAVSVLFVVFVEGVVICWIYGAERFSQKVYQMLGSPPGLYWRLCWTYISPIFLLVVLVFSFERARTTDLDVSKYPWWSVRVGVATALSSMMLVPLYAVYMLLKTPGSFKQRLEICLRPIEPNTNPTLI</sequence>
<feature type="binding site" evidence="8">
    <location>
        <position position="35"/>
    </location>
    <ligand>
        <name>Na(+)</name>
        <dbReference type="ChEBI" id="CHEBI:29101"/>
        <label>1</label>
    </ligand>
</feature>
<dbReference type="AlphaFoldDB" id="A0A7M7J9W3"/>
<dbReference type="PANTHER" id="PTHR11616:SF279">
    <property type="entry name" value="SODIUM-DEPENDENT SEROTONIN TRANSPORTER"/>
    <property type="match status" value="1"/>
</dbReference>
<keyword evidence="9" id="KW-1015">Disulfide bond</keyword>
<feature type="transmembrane region" description="Helical" evidence="11">
    <location>
        <begin position="523"/>
        <end position="544"/>
    </location>
</feature>
<evidence type="ECO:0000256" key="5">
    <source>
        <dbReference type="ARBA" id="ARBA00022847"/>
    </source>
</evidence>
<keyword evidence="8" id="KW-0915">Sodium</keyword>
<evidence type="ECO:0000256" key="11">
    <source>
        <dbReference type="SAM" id="Phobius"/>
    </source>
</evidence>
<dbReference type="InParanoid" id="A0A7M7J9W3"/>
<feature type="binding site" evidence="8">
    <location>
        <position position="380"/>
    </location>
    <ligand>
        <name>Na(+)</name>
        <dbReference type="ChEBI" id="CHEBI:29101"/>
        <label>1</label>
    </ligand>
</feature>
<dbReference type="KEGG" id="vde:111245170"/>
<evidence type="ECO:0000256" key="8">
    <source>
        <dbReference type="PIRSR" id="PIRSR600175-1"/>
    </source>
</evidence>
<dbReference type="GeneID" id="111245170"/>
<evidence type="ECO:0000256" key="1">
    <source>
        <dbReference type="ARBA" id="ARBA00004141"/>
    </source>
</evidence>
<feature type="transmembrane region" description="Helical" evidence="11">
    <location>
        <begin position="344"/>
        <end position="365"/>
    </location>
</feature>
<evidence type="ECO:0000256" key="9">
    <source>
        <dbReference type="PIRSR" id="PIRSR600175-2"/>
    </source>
</evidence>
<evidence type="ECO:0000256" key="7">
    <source>
        <dbReference type="ARBA" id="ARBA00023136"/>
    </source>
</evidence>
<dbReference type="RefSeq" id="XP_022648868.1">
    <property type="nucleotide sequence ID" value="XM_022793133.1"/>
</dbReference>
<feature type="transmembrane region" description="Helical" evidence="11">
    <location>
        <begin position="482"/>
        <end position="503"/>
    </location>
</feature>
<evidence type="ECO:0000256" key="4">
    <source>
        <dbReference type="ARBA" id="ARBA00022692"/>
    </source>
</evidence>
<feature type="transmembrane region" description="Helical" evidence="11">
    <location>
        <begin position="29"/>
        <end position="47"/>
    </location>
</feature>
<feature type="transmembrane region" description="Helical" evidence="11">
    <location>
        <begin position="198"/>
        <end position="218"/>
    </location>
</feature>
<reference evidence="12" key="1">
    <citation type="submission" date="2021-01" db="UniProtKB">
        <authorList>
            <consortium name="EnsemblMetazoa"/>
        </authorList>
    </citation>
    <scope>IDENTIFICATION</scope>
</reference>
<feature type="disulfide bond" evidence="9">
    <location>
        <begin position="141"/>
        <end position="150"/>
    </location>
</feature>
<dbReference type="GO" id="GO:0051378">
    <property type="term" value="F:serotonin binding"/>
    <property type="evidence" value="ECO:0007669"/>
    <property type="project" value="TreeGrafter"/>
</dbReference>
<keyword evidence="7 11" id="KW-0472">Membrane</keyword>